<protein>
    <submittedName>
        <fullName evidence="5">SDR family oxidoreductase</fullName>
    </submittedName>
</protein>
<dbReference type="GO" id="GO:0016491">
    <property type="term" value="F:oxidoreductase activity"/>
    <property type="evidence" value="ECO:0007669"/>
    <property type="project" value="UniProtKB-KW"/>
</dbReference>
<dbReference type="InterPro" id="IPR002347">
    <property type="entry name" value="SDR_fam"/>
</dbReference>
<dbReference type="PRINTS" id="PR00081">
    <property type="entry name" value="GDHRDH"/>
</dbReference>
<evidence type="ECO:0000256" key="2">
    <source>
        <dbReference type="ARBA" id="ARBA00023002"/>
    </source>
</evidence>
<dbReference type="PRINTS" id="PR00080">
    <property type="entry name" value="SDRFAMILY"/>
</dbReference>
<dbReference type="InterPro" id="IPR036291">
    <property type="entry name" value="NAD(P)-bd_dom_sf"/>
</dbReference>
<dbReference type="InterPro" id="IPR057326">
    <property type="entry name" value="KR_dom"/>
</dbReference>
<dbReference type="Gene3D" id="3.40.50.720">
    <property type="entry name" value="NAD(P)-binding Rossmann-like Domain"/>
    <property type="match status" value="1"/>
</dbReference>
<evidence type="ECO:0000313" key="6">
    <source>
        <dbReference type="Proteomes" id="UP000663792"/>
    </source>
</evidence>
<evidence type="ECO:0000313" key="5">
    <source>
        <dbReference type="EMBL" id="MBM9468761.1"/>
    </source>
</evidence>
<comment type="caution">
    <text evidence="5">The sequence shown here is derived from an EMBL/GenBank/DDBJ whole genome shotgun (WGS) entry which is preliminary data.</text>
</comment>
<evidence type="ECO:0000256" key="1">
    <source>
        <dbReference type="ARBA" id="ARBA00006484"/>
    </source>
</evidence>
<dbReference type="SUPFAM" id="SSF51735">
    <property type="entry name" value="NAD(P)-binding Rossmann-fold domains"/>
    <property type="match status" value="1"/>
</dbReference>
<keyword evidence="2" id="KW-0560">Oxidoreductase</keyword>
<dbReference type="EMBL" id="JAERWK010000020">
    <property type="protein sequence ID" value="MBM9468761.1"/>
    <property type="molecule type" value="Genomic_DNA"/>
</dbReference>
<proteinExistence type="inferred from homology"/>
<dbReference type="CDD" id="cd05233">
    <property type="entry name" value="SDR_c"/>
    <property type="match status" value="1"/>
</dbReference>
<evidence type="ECO:0000256" key="3">
    <source>
        <dbReference type="RuleBase" id="RU000363"/>
    </source>
</evidence>
<dbReference type="Proteomes" id="UP000663792">
    <property type="component" value="Unassembled WGS sequence"/>
</dbReference>
<accession>A0A939C0H4</accession>
<evidence type="ECO:0000259" key="4">
    <source>
        <dbReference type="SMART" id="SM00822"/>
    </source>
</evidence>
<reference evidence="5" key="1">
    <citation type="submission" date="2021-01" db="EMBL/GenBank/DDBJ databases">
        <title>YIM 132084 draft genome.</title>
        <authorList>
            <person name="An D."/>
        </authorList>
    </citation>
    <scope>NUCLEOTIDE SEQUENCE</scope>
    <source>
        <strain evidence="5">YIM 132084</strain>
    </source>
</reference>
<comment type="similarity">
    <text evidence="1 3">Belongs to the short-chain dehydrogenases/reductases (SDR) family.</text>
</comment>
<organism evidence="5 6">
    <name type="scientific">Nakamurella leprariae</name>
    <dbReference type="NCBI Taxonomy" id="2803911"/>
    <lineage>
        <taxon>Bacteria</taxon>
        <taxon>Bacillati</taxon>
        <taxon>Actinomycetota</taxon>
        <taxon>Actinomycetes</taxon>
        <taxon>Nakamurellales</taxon>
        <taxon>Nakamurellaceae</taxon>
        <taxon>Nakamurella</taxon>
    </lineage>
</organism>
<dbReference type="RefSeq" id="WP_205261703.1">
    <property type="nucleotide sequence ID" value="NZ_JAERWK010000020.1"/>
</dbReference>
<gene>
    <name evidence="5" type="ORF">JL106_15870</name>
</gene>
<dbReference type="AlphaFoldDB" id="A0A939C0H4"/>
<dbReference type="SMART" id="SM00822">
    <property type="entry name" value="PKS_KR"/>
    <property type="match status" value="1"/>
</dbReference>
<sequence>MAQDRLADRAVLVTGAGRGIGAAIARLAAAQGAAVGVNDLDPEPAAEVAEEIRAGGGRAVAVPGNIADWATAGAIVGAVVDEFGALDGLVANAGVFGMALPQQQDPEEFRRILEINVLGVAWPGLHAIRHMTERGRGSVVTVTSSAIAGLTSMGAYGASKGAVASMTLGWALDLQGTGVRVNALSPIAQTRMQSVRMDYEGLSGAEREAAVAQRTVEPEFNAPAAVHLLSDRSAPMTGQIVQIGRGNRLDLLTHHGLVGPGTEIGPTIEDVERAFAEVLDAWAQPIGLHRQGSHHAAGVPA</sequence>
<dbReference type="PANTHER" id="PTHR43669:SF3">
    <property type="entry name" value="ALCOHOL DEHYDROGENASE, PUTATIVE (AFU_ORTHOLOGUE AFUA_3G03445)-RELATED"/>
    <property type="match status" value="1"/>
</dbReference>
<name>A0A939C0H4_9ACTN</name>
<feature type="domain" description="Ketoreductase" evidence="4">
    <location>
        <begin position="9"/>
        <end position="190"/>
    </location>
</feature>
<keyword evidence="6" id="KW-1185">Reference proteome</keyword>
<dbReference type="Pfam" id="PF00106">
    <property type="entry name" value="adh_short"/>
    <property type="match status" value="1"/>
</dbReference>
<dbReference type="PANTHER" id="PTHR43669">
    <property type="entry name" value="5-KETO-D-GLUCONATE 5-REDUCTASE"/>
    <property type="match status" value="1"/>
</dbReference>